<keyword evidence="5 6" id="KW-0472">Membrane</keyword>
<accession>A0A3B0WEG4</accession>
<evidence type="ECO:0000256" key="1">
    <source>
        <dbReference type="ARBA" id="ARBA00004651"/>
    </source>
</evidence>
<evidence type="ECO:0000256" key="2">
    <source>
        <dbReference type="ARBA" id="ARBA00022475"/>
    </source>
</evidence>
<name>A0A3B0WEG4_9ZZZZ</name>
<dbReference type="PANTHER" id="PTHR33529">
    <property type="entry name" value="SLR0882 PROTEIN-RELATED"/>
    <property type="match status" value="1"/>
</dbReference>
<proteinExistence type="predicted"/>
<protein>
    <submittedName>
        <fullName evidence="7">FIG000906: Predicted Permease</fullName>
    </submittedName>
</protein>
<feature type="transmembrane region" description="Helical" evidence="6">
    <location>
        <begin position="266"/>
        <end position="290"/>
    </location>
</feature>
<dbReference type="NCBIfam" id="TIGR04408">
    <property type="entry name" value="LptG_lptG"/>
    <property type="match status" value="1"/>
</dbReference>
<dbReference type="Pfam" id="PF03739">
    <property type="entry name" value="LptF_LptG"/>
    <property type="match status" value="1"/>
</dbReference>
<dbReference type="GO" id="GO:0043190">
    <property type="term" value="C:ATP-binding cassette (ABC) transporter complex"/>
    <property type="evidence" value="ECO:0007669"/>
    <property type="project" value="InterPro"/>
</dbReference>
<evidence type="ECO:0000256" key="5">
    <source>
        <dbReference type="ARBA" id="ARBA00023136"/>
    </source>
</evidence>
<dbReference type="InterPro" id="IPR005495">
    <property type="entry name" value="LptG/LptF_permease"/>
</dbReference>
<evidence type="ECO:0000313" key="7">
    <source>
        <dbReference type="EMBL" id="VAW54388.1"/>
    </source>
</evidence>
<dbReference type="GO" id="GO:0055085">
    <property type="term" value="P:transmembrane transport"/>
    <property type="evidence" value="ECO:0007669"/>
    <property type="project" value="InterPro"/>
</dbReference>
<feature type="transmembrane region" description="Helical" evidence="6">
    <location>
        <begin position="102"/>
        <end position="121"/>
    </location>
</feature>
<sequence>MVLDRYIAKTVVSGCLIASFVMLSIFAFVDFVTQLNSVGTGDYGALQAAIFVFLQLPQRLYDLSPSILLLGGILSLGAMAANSELIVMRASGVSTMRITRSVLQTGFIIAIMVALLGEYIVPSATRTAKTYRAQAMENKLIVGGGSDVWARDGNRYIHVKKILPDHQLRDIHLYELDDNRQLNAMVYAKRAHYQNNEWVLDEIKRSEISSMGVTTTFKKQLKLKKLILLELFTVLELRSRDMSATELLTYSQYLQDNKLDDGEYRLAFWIKIFTPFTCLAMLMIAMPIVFSTTPRSGGIGQRLMLAVFIGVAYFVINRSINHLGLALNVAPILSAVIPLFLVMLISLYFMKRVN</sequence>
<reference evidence="7" key="1">
    <citation type="submission" date="2018-06" db="EMBL/GenBank/DDBJ databases">
        <authorList>
            <person name="Zhirakovskaya E."/>
        </authorList>
    </citation>
    <scope>NUCLEOTIDE SEQUENCE</scope>
</reference>
<evidence type="ECO:0000256" key="3">
    <source>
        <dbReference type="ARBA" id="ARBA00022692"/>
    </source>
</evidence>
<dbReference type="EMBL" id="UOFD01000077">
    <property type="protein sequence ID" value="VAW54388.1"/>
    <property type="molecule type" value="Genomic_DNA"/>
</dbReference>
<feature type="transmembrane region" description="Helical" evidence="6">
    <location>
        <begin position="302"/>
        <end position="320"/>
    </location>
</feature>
<organism evidence="7">
    <name type="scientific">hydrothermal vent metagenome</name>
    <dbReference type="NCBI Taxonomy" id="652676"/>
    <lineage>
        <taxon>unclassified sequences</taxon>
        <taxon>metagenomes</taxon>
        <taxon>ecological metagenomes</taxon>
    </lineage>
</organism>
<dbReference type="GO" id="GO:0015920">
    <property type="term" value="P:lipopolysaccharide transport"/>
    <property type="evidence" value="ECO:0007669"/>
    <property type="project" value="TreeGrafter"/>
</dbReference>
<dbReference type="PANTHER" id="PTHR33529:SF2">
    <property type="entry name" value="LIPOPOLYSACCHARIDE EXPORT SYSTEM PERMEASE PROTEIN LPTG"/>
    <property type="match status" value="1"/>
</dbReference>
<gene>
    <name evidence="7" type="ORF">MNBD_GAMMA06-823</name>
</gene>
<comment type="subcellular location">
    <subcellularLocation>
        <location evidence="1">Cell membrane</location>
        <topology evidence="1">Multi-pass membrane protein</topology>
    </subcellularLocation>
</comment>
<keyword evidence="4 6" id="KW-1133">Transmembrane helix</keyword>
<evidence type="ECO:0000256" key="6">
    <source>
        <dbReference type="SAM" id="Phobius"/>
    </source>
</evidence>
<feature type="transmembrane region" description="Helical" evidence="6">
    <location>
        <begin position="63"/>
        <end position="81"/>
    </location>
</feature>
<dbReference type="AlphaFoldDB" id="A0A3B0WEG4"/>
<feature type="transmembrane region" description="Helical" evidence="6">
    <location>
        <begin position="6"/>
        <end position="29"/>
    </location>
</feature>
<evidence type="ECO:0000256" key="4">
    <source>
        <dbReference type="ARBA" id="ARBA00022989"/>
    </source>
</evidence>
<feature type="transmembrane region" description="Helical" evidence="6">
    <location>
        <begin position="332"/>
        <end position="350"/>
    </location>
</feature>
<keyword evidence="2" id="KW-1003">Cell membrane</keyword>
<keyword evidence="3 6" id="KW-0812">Transmembrane</keyword>
<dbReference type="InterPro" id="IPR030923">
    <property type="entry name" value="LptG"/>
</dbReference>
<feature type="transmembrane region" description="Helical" evidence="6">
    <location>
        <begin position="41"/>
        <end position="57"/>
    </location>
</feature>